<evidence type="ECO:0000256" key="2">
    <source>
        <dbReference type="ARBA" id="ARBA00022692"/>
    </source>
</evidence>
<evidence type="ECO:0000256" key="3">
    <source>
        <dbReference type="ARBA" id="ARBA00022989"/>
    </source>
</evidence>
<dbReference type="AlphaFoldDB" id="A0A6J7U2H8"/>
<protein>
    <submittedName>
        <fullName evidence="13">Unannotated protein</fullName>
    </submittedName>
</protein>
<feature type="transmembrane region" description="Helical" evidence="5">
    <location>
        <begin position="269"/>
        <end position="290"/>
    </location>
</feature>
<feature type="transmembrane region" description="Helical" evidence="5">
    <location>
        <begin position="169"/>
        <end position="195"/>
    </location>
</feature>
<gene>
    <name evidence="6" type="ORF">UFOPK1791_00031</name>
    <name evidence="7" type="ORF">UFOPK2312_00398</name>
    <name evidence="8" type="ORF">UFOPK2802_00598</name>
    <name evidence="9" type="ORF">UFOPK2982_00141</name>
    <name evidence="10" type="ORF">UFOPK3083_00458</name>
    <name evidence="11" type="ORF">UFOPK3948_00380</name>
    <name evidence="12" type="ORF">UFOPK4113_00416</name>
    <name evidence="13" type="ORF">UFOPK4355_00281</name>
</gene>
<proteinExistence type="predicted"/>
<dbReference type="EMBL" id="CAEZWY010000026">
    <property type="protein sequence ID" value="CAB4667955.1"/>
    <property type="molecule type" value="Genomic_DNA"/>
</dbReference>
<evidence type="ECO:0000313" key="8">
    <source>
        <dbReference type="EMBL" id="CAB4741925.1"/>
    </source>
</evidence>
<dbReference type="GO" id="GO:0016020">
    <property type="term" value="C:membrane"/>
    <property type="evidence" value="ECO:0007669"/>
    <property type="project" value="UniProtKB-SubCell"/>
</dbReference>
<evidence type="ECO:0000313" key="7">
    <source>
        <dbReference type="EMBL" id="CAB4667955.1"/>
    </source>
</evidence>
<dbReference type="EMBL" id="CAEZYX010000048">
    <property type="protein sequence ID" value="CAB4741925.1"/>
    <property type="molecule type" value="Genomic_DNA"/>
</dbReference>
<organism evidence="13">
    <name type="scientific">freshwater metagenome</name>
    <dbReference type="NCBI Taxonomy" id="449393"/>
    <lineage>
        <taxon>unclassified sequences</taxon>
        <taxon>metagenomes</taxon>
        <taxon>ecological metagenomes</taxon>
    </lineage>
</organism>
<dbReference type="EMBL" id="CAEZUF010000001">
    <property type="protein sequence ID" value="CAB4583054.1"/>
    <property type="molecule type" value="Genomic_DNA"/>
</dbReference>
<comment type="subcellular location">
    <subcellularLocation>
        <location evidence="1">Membrane</location>
        <topology evidence="1">Multi-pass membrane protein</topology>
    </subcellularLocation>
</comment>
<dbReference type="Pfam" id="PF03741">
    <property type="entry name" value="TerC"/>
    <property type="match status" value="1"/>
</dbReference>
<keyword evidence="2 5" id="KW-0812">Transmembrane</keyword>
<evidence type="ECO:0000313" key="6">
    <source>
        <dbReference type="EMBL" id="CAB4583054.1"/>
    </source>
</evidence>
<dbReference type="InterPro" id="IPR005496">
    <property type="entry name" value="Integral_membrane_TerC"/>
</dbReference>
<evidence type="ECO:0000313" key="11">
    <source>
        <dbReference type="EMBL" id="CAB4974368.1"/>
    </source>
</evidence>
<evidence type="ECO:0000313" key="9">
    <source>
        <dbReference type="EMBL" id="CAB4784449.1"/>
    </source>
</evidence>
<dbReference type="EMBL" id="CAFAAT010000031">
    <property type="protein sequence ID" value="CAB4802988.1"/>
    <property type="molecule type" value="Genomic_DNA"/>
</dbReference>
<dbReference type="EMBL" id="CAFBQT010000020">
    <property type="protein sequence ID" value="CAB5060624.1"/>
    <property type="molecule type" value="Genomic_DNA"/>
</dbReference>
<feature type="transmembrane region" description="Helical" evidence="5">
    <location>
        <begin position="68"/>
        <end position="89"/>
    </location>
</feature>
<keyword evidence="4 5" id="KW-0472">Membrane</keyword>
<feature type="transmembrane region" description="Helical" evidence="5">
    <location>
        <begin position="229"/>
        <end position="249"/>
    </location>
</feature>
<name>A0A6J7U2H8_9ZZZZ</name>
<sequence length="297" mass="32890">MSATVWLVTLLVLGLILTIDLLIAITNRHKVTTIKAAAIWTVFYISLAIAFGLSMGSWGNAQAQGEFFAGWITEYSLSMDNLFVFILILARMKVSQEKEELVLLIGIVMSLFLRGIFIGAGSALVNRWSWVFFIFGAFLLYTAYKLIAEDSEEEYEEGPFIRFLHKKGASYFVIALSAIATTNVIFAFDSIPAIFGLTKDPYIVVTANIFALMGLRQLYFIIGGLMKKLIYLSEGLAIILGFIGLKLIFEASHFQGWEKFFGVPIPEISLALSLSVILGVLLLTTVLSLLKGQKKIA</sequence>
<evidence type="ECO:0000313" key="13">
    <source>
        <dbReference type="EMBL" id="CAB5060624.1"/>
    </source>
</evidence>
<feature type="transmembrane region" description="Helical" evidence="5">
    <location>
        <begin position="201"/>
        <end position="222"/>
    </location>
</feature>
<dbReference type="EMBL" id="CAFBPL010000031">
    <property type="protein sequence ID" value="CAB5013269.1"/>
    <property type="molecule type" value="Genomic_DNA"/>
</dbReference>
<evidence type="ECO:0000256" key="5">
    <source>
        <dbReference type="SAM" id="Phobius"/>
    </source>
</evidence>
<dbReference type="PANTHER" id="PTHR30238">
    <property type="entry name" value="MEMBRANE BOUND PREDICTED REDOX MODULATOR"/>
    <property type="match status" value="1"/>
</dbReference>
<feature type="transmembrane region" description="Helical" evidence="5">
    <location>
        <begin position="6"/>
        <end position="25"/>
    </location>
</feature>
<keyword evidence="3 5" id="KW-1133">Transmembrane helix</keyword>
<feature type="transmembrane region" description="Helical" evidence="5">
    <location>
        <begin position="130"/>
        <end position="148"/>
    </location>
</feature>
<evidence type="ECO:0000256" key="1">
    <source>
        <dbReference type="ARBA" id="ARBA00004141"/>
    </source>
</evidence>
<evidence type="ECO:0000313" key="10">
    <source>
        <dbReference type="EMBL" id="CAB4802988.1"/>
    </source>
</evidence>
<dbReference type="PANTHER" id="PTHR30238:SF0">
    <property type="entry name" value="THYLAKOID MEMBRANE PROTEIN TERC, CHLOROPLASTIC"/>
    <property type="match status" value="1"/>
</dbReference>
<dbReference type="EMBL" id="CAFBOI010000025">
    <property type="protein sequence ID" value="CAB4974368.1"/>
    <property type="molecule type" value="Genomic_DNA"/>
</dbReference>
<dbReference type="EMBL" id="CAFAAE010000010">
    <property type="protein sequence ID" value="CAB4784449.1"/>
    <property type="molecule type" value="Genomic_DNA"/>
</dbReference>
<feature type="transmembrane region" description="Helical" evidence="5">
    <location>
        <begin position="37"/>
        <end position="56"/>
    </location>
</feature>
<evidence type="ECO:0000256" key="4">
    <source>
        <dbReference type="ARBA" id="ARBA00023136"/>
    </source>
</evidence>
<feature type="transmembrane region" description="Helical" evidence="5">
    <location>
        <begin position="101"/>
        <end position="124"/>
    </location>
</feature>
<accession>A0A6J7U2H8</accession>
<reference evidence="13" key="1">
    <citation type="submission" date="2020-05" db="EMBL/GenBank/DDBJ databases">
        <authorList>
            <person name="Chiriac C."/>
            <person name="Salcher M."/>
            <person name="Ghai R."/>
            <person name="Kavagutti S V."/>
        </authorList>
    </citation>
    <scope>NUCLEOTIDE SEQUENCE</scope>
</reference>
<evidence type="ECO:0000313" key="12">
    <source>
        <dbReference type="EMBL" id="CAB5013269.1"/>
    </source>
</evidence>